<gene>
    <name evidence="2" type="ORF">WA1_15755</name>
</gene>
<dbReference type="InterPro" id="IPR052711">
    <property type="entry name" value="Zinc_ADH-like"/>
</dbReference>
<dbReference type="InterPro" id="IPR013154">
    <property type="entry name" value="ADH-like_N"/>
</dbReference>
<keyword evidence="3" id="KW-1185">Reference proteome</keyword>
<dbReference type="SUPFAM" id="SSF50129">
    <property type="entry name" value="GroES-like"/>
    <property type="match status" value="1"/>
</dbReference>
<dbReference type="PANTHER" id="PTHR45033:SF2">
    <property type="entry name" value="ZINC-TYPE ALCOHOL DEHYDROGENASE-LIKE PROTEIN C1773.06C"/>
    <property type="match status" value="1"/>
</dbReference>
<dbReference type="RefSeq" id="WP_017749444.1">
    <property type="nucleotide sequence ID" value="NZ_KQ976354.1"/>
</dbReference>
<reference evidence="2 3" key="1">
    <citation type="journal article" date="2013" name="Genome Biol. Evol.">
        <title>Genomes of Stigonematalean cyanobacteria (subsection V) and the evolution of oxygenic photosynthesis from prokaryotes to plastids.</title>
        <authorList>
            <person name="Dagan T."/>
            <person name="Roettger M."/>
            <person name="Stucken K."/>
            <person name="Landan G."/>
            <person name="Koch R."/>
            <person name="Major P."/>
            <person name="Gould S.B."/>
            <person name="Goremykin V.V."/>
            <person name="Rippka R."/>
            <person name="Tandeau de Marsac N."/>
            <person name="Gugger M."/>
            <person name="Lockhart P.J."/>
            <person name="Allen J.F."/>
            <person name="Brune I."/>
            <person name="Maus I."/>
            <person name="Puhler A."/>
            <person name="Martin W.F."/>
        </authorList>
    </citation>
    <scope>NUCLEOTIDE SEQUENCE [LARGE SCALE GENOMIC DNA]</scope>
    <source>
        <strain evidence="2 3">PCC 7110</strain>
    </source>
</reference>
<dbReference type="PANTHER" id="PTHR45033">
    <property type="match status" value="1"/>
</dbReference>
<evidence type="ECO:0000313" key="3">
    <source>
        <dbReference type="Proteomes" id="UP000076925"/>
    </source>
</evidence>
<dbReference type="InterPro" id="IPR020843">
    <property type="entry name" value="ER"/>
</dbReference>
<dbReference type="InterPro" id="IPR013149">
    <property type="entry name" value="ADH-like_C"/>
</dbReference>
<dbReference type="Proteomes" id="UP000076925">
    <property type="component" value="Unassembled WGS sequence"/>
</dbReference>
<feature type="domain" description="Enoyl reductase (ER)" evidence="1">
    <location>
        <begin position="11"/>
        <end position="334"/>
    </location>
</feature>
<dbReference type="EMBL" id="ANNX02000020">
    <property type="protein sequence ID" value="KYC41509.1"/>
    <property type="molecule type" value="Genomic_DNA"/>
</dbReference>
<dbReference type="InterPro" id="IPR036291">
    <property type="entry name" value="NAD(P)-bd_dom_sf"/>
</dbReference>
<dbReference type="Pfam" id="PF00107">
    <property type="entry name" value="ADH_zinc_N"/>
    <property type="match status" value="1"/>
</dbReference>
<dbReference type="Gene3D" id="3.90.180.10">
    <property type="entry name" value="Medium-chain alcohol dehydrogenases, catalytic domain"/>
    <property type="match status" value="1"/>
</dbReference>
<evidence type="ECO:0000313" key="2">
    <source>
        <dbReference type="EMBL" id="KYC41509.1"/>
    </source>
</evidence>
<dbReference type="OrthoDB" id="9787435at2"/>
<dbReference type="Gene3D" id="3.40.50.720">
    <property type="entry name" value="NAD(P)-binding Rossmann-like Domain"/>
    <property type="match status" value="1"/>
</dbReference>
<dbReference type="AlphaFoldDB" id="A0A139X9Z7"/>
<evidence type="ECO:0000259" key="1">
    <source>
        <dbReference type="SMART" id="SM00829"/>
    </source>
</evidence>
<dbReference type="GO" id="GO:0016491">
    <property type="term" value="F:oxidoreductase activity"/>
    <property type="evidence" value="ECO:0007669"/>
    <property type="project" value="InterPro"/>
</dbReference>
<sequence>MKVWEVQSQEGLDALTLVDRPEPQPKAGQILLKIHAASLNYRDLLTVKGAYGSKQKLPLVPFSDGAGEVVGVGEGVTRFKVGDRAASIFMQAWIDGEFSAEKSQSALGGAIDGILAEYVVIDQNGVVRFPEHLSYEEAATLPCAAVTAWNALVTDGKLKAGDTILIQGTGGVSIFALQFAKAMGIKVIGTSSSDRKLEKLLQLGASEVVNYKTVPDWDGRVWELTDKLGVDRIIEVGGAGTFNKSLRAVRYGGHISLIGVLSGLNADVSTVSILHKGICVQGIYVGSREMFEAMNRAISLHNIKPIIDRVFPFEQAREALAYMESGAHFGKIVLKKGVGSGE</sequence>
<name>A0A139X9Z7_9CYAN</name>
<dbReference type="STRING" id="128403.WA1_15755"/>
<dbReference type="CDD" id="cd08276">
    <property type="entry name" value="MDR7"/>
    <property type="match status" value="1"/>
</dbReference>
<accession>A0A139X9Z7</accession>
<dbReference type="Pfam" id="PF08240">
    <property type="entry name" value="ADH_N"/>
    <property type="match status" value="1"/>
</dbReference>
<comment type="caution">
    <text evidence="2">The sequence shown here is derived from an EMBL/GenBank/DDBJ whole genome shotgun (WGS) entry which is preliminary data.</text>
</comment>
<dbReference type="SMART" id="SM00829">
    <property type="entry name" value="PKS_ER"/>
    <property type="match status" value="1"/>
</dbReference>
<organism evidence="2 3">
    <name type="scientific">Scytonema hofmannii PCC 7110</name>
    <dbReference type="NCBI Taxonomy" id="128403"/>
    <lineage>
        <taxon>Bacteria</taxon>
        <taxon>Bacillati</taxon>
        <taxon>Cyanobacteriota</taxon>
        <taxon>Cyanophyceae</taxon>
        <taxon>Nostocales</taxon>
        <taxon>Scytonemataceae</taxon>
        <taxon>Scytonema</taxon>
    </lineage>
</organism>
<protein>
    <submittedName>
        <fullName evidence="2">NADPH:quinone oxidoreductase</fullName>
    </submittedName>
</protein>
<dbReference type="InterPro" id="IPR011032">
    <property type="entry name" value="GroES-like_sf"/>
</dbReference>
<proteinExistence type="predicted"/>
<dbReference type="SUPFAM" id="SSF51735">
    <property type="entry name" value="NAD(P)-binding Rossmann-fold domains"/>
    <property type="match status" value="1"/>
</dbReference>